<reference evidence="4" key="1">
    <citation type="submission" date="2021-03" db="EMBL/GenBank/DDBJ databases">
        <title>Draft genome sequence of rust myrtle Austropuccinia psidii MF-1, a brazilian biotype.</title>
        <authorList>
            <person name="Quecine M.C."/>
            <person name="Pachon D.M.R."/>
            <person name="Bonatelli M.L."/>
            <person name="Correr F.H."/>
            <person name="Franceschini L.M."/>
            <person name="Leite T.F."/>
            <person name="Margarido G.R.A."/>
            <person name="Almeida C.A."/>
            <person name="Ferrarezi J.A."/>
            <person name="Labate C.A."/>
        </authorList>
    </citation>
    <scope>NUCLEOTIDE SEQUENCE</scope>
    <source>
        <strain evidence="4">MF-1</strain>
    </source>
</reference>
<dbReference type="InterPro" id="IPR018061">
    <property type="entry name" value="Retropepsins"/>
</dbReference>
<dbReference type="PROSITE" id="PS50175">
    <property type="entry name" value="ASP_PROT_RETROV"/>
    <property type="match status" value="1"/>
</dbReference>
<keyword evidence="1" id="KW-0378">Hydrolase</keyword>
<evidence type="ECO:0000256" key="1">
    <source>
        <dbReference type="ARBA" id="ARBA00022801"/>
    </source>
</evidence>
<organism evidence="4 5">
    <name type="scientific">Austropuccinia psidii MF-1</name>
    <dbReference type="NCBI Taxonomy" id="1389203"/>
    <lineage>
        <taxon>Eukaryota</taxon>
        <taxon>Fungi</taxon>
        <taxon>Dikarya</taxon>
        <taxon>Basidiomycota</taxon>
        <taxon>Pucciniomycotina</taxon>
        <taxon>Pucciniomycetes</taxon>
        <taxon>Pucciniales</taxon>
        <taxon>Sphaerophragmiaceae</taxon>
        <taxon>Austropuccinia</taxon>
    </lineage>
</organism>
<feature type="domain" description="Peptidase A2" evidence="3">
    <location>
        <begin position="196"/>
        <end position="233"/>
    </location>
</feature>
<feature type="compositionally biased region" description="Basic and acidic residues" evidence="2">
    <location>
        <begin position="16"/>
        <end position="28"/>
    </location>
</feature>
<dbReference type="GO" id="GO:0006508">
    <property type="term" value="P:proteolysis"/>
    <property type="evidence" value="ECO:0007669"/>
    <property type="project" value="InterPro"/>
</dbReference>
<dbReference type="Gene3D" id="2.40.70.10">
    <property type="entry name" value="Acid Proteases"/>
    <property type="match status" value="1"/>
</dbReference>
<gene>
    <name evidence="4" type="ORF">O181_085985</name>
</gene>
<feature type="region of interest" description="Disordered" evidence="2">
    <location>
        <begin position="1"/>
        <end position="40"/>
    </location>
</feature>
<dbReference type="Proteomes" id="UP000765509">
    <property type="component" value="Unassembled WGS sequence"/>
</dbReference>
<evidence type="ECO:0000256" key="2">
    <source>
        <dbReference type="SAM" id="MobiDB-lite"/>
    </source>
</evidence>
<dbReference type="SUPFAM" id="SSF50630">
    <property type="entry name" value="Acid proteases"/>
    <property type="match status" value="1"/>
</dbReference>
<comment type="caution">
    <text evidence="4">The sequence shown here is derived from an EMBL/GenBank/DDBJ whole genome shotgun (WGS) entry which is preliminary data.</text>
</comment>
<dbReference type="Pfam" id="PF00077">
    <property type="entry name" value="RVP"/>
    <property type="match status" value="1"/>
</dbReference>
<keyword evidence="5" id="KW-1185">Reference proteome</keyword>
<sequence>MLETRANLRHNKQRFFKQETQNKEDSPSKKPILPGTYHEDEAEEEMKIIVSTKYKDKNTTRKETFEGTESKETENFEQQSETLIRKMFHHKAEKKEIIKDNKKSKPKLAIENVMQKILERKINLTREEILSVSPSFIHRLQGIFLEEKEAMESIRNLEIEEDFLSIKNKEFEKQRVHYACPLGFMQSFVGNKEYLVTALVNTGAEINIITEYVEIKASPPIRKLEINLRGIVGHTTSLMGPAEVTQVLFPSGEEEEIHFFISKGEVHIVLGRPFLGDHEIRLENVGGIDQQKSTNFKCI</sequence>
<dbReference type="OrthoDB" id="2506366at2759"/>
<name>A0A9Q3FTC2_9BASI</name>
<protein>
    <recommendedName>
        <fullName evidence="3">Peptidase A2 domain-containing protein</fullName>
    </recommendedName>
</protein>
<evidence type="ECO:0000313" key="4">
    <source>
        <dbReference type="EMBL" id="MBW0546270.1"/>
    </source>
</evidence>
<dbReference type="AlphaFoldDB" id="A0A9Q3FTC2"/>
<evidence type="ECO:0000259" key="3">
    <source>
        <dbReference type="PROSITE" id="PS50175"/>
    </source>
</evidence>
<dbReference type="InterPro" id="IPR021109">
    <property type="entry name" value="Peptidase_aspartic_dom_sf"/>
</dbReference>
<dbReference type="CDD" id="cd00303">
    <property type="entry name" value="retropepsin_like"/>
    <property type="match status" value="1"/>
</dbReference>
<dbReference type="InterPro" id="IPR001995">
    <property type="entry name" value="Peptidase_A2_cat"/>
</dbReference>
<accession>A0A9Q3FTC2</accession>
<proteinExistence type="predicted"/>
<dbReference type="EMBL" id="AVOT02051261">
    <property type="protein sequence ID" value="MBW0546270.1"/>
    <property type="molecule type" value="Genomic_DNA"/>
</dbReference>
<evidence type="ECO:0000313" key="5">
    <source>
        <dbReference type="Proteomes" id="UP000765509"/>
    </source>
</evidence>
<dbReference type="GO" id="GO:0004190">
    <property type="term" value="F:aspartic-type endopeptidase activity"/>
    <property type="evidence" value="ECO:0007669"/>
    <property type="project" value="InterPro"/>
</dbReference>